<accession>I7CKW3</accession>
<dbReference type="InterPro" id="IPR042173">
    <property type="entry name" value="RNase_J_2"/>
</dbReference>
<dbReference type="HOGENOM" id="CLU_008727_3_2_14"/>
<dbReference type="PANTHER" id="PTHR43694:SF1">
    <property type="entry name" value="RIBONUCLEASE J"/>
    <property type="match status" value="1"/>
</dbReference>
<evidence type="ECO:0000259" key="1">
    <source>
        <dbReference type="Pfam" id="PF17770"/>
    </source>
</evidence>
<dbReference type="Gene3D" id="3.40.50.10710">
    <property type="entry name" value="Metallo-hydrolase/oxidoreductase"/>
    <property type="match status" value="1"/>
</dbReference>
<protein>
    <recommendedName>
        <fullName evidence="1">Ribonuclease J C-terminal domain-containing protein</fullName>
    </recommendedName>
</protein>
<reference evidence="3" key="2">
    <citation type="submission" date="2012-07" db="EMBL/GenBank/DDBJ databases">
        <title>Complete genome sequence of 'Candidatus Mycoplasma haemolamae'.</title>
        <authorList>
            <person name="Guimaraes A.M.S."/>
            <person name="Toth B."/>
            <person name="Santos A.P."/>
            <person name="Nascimento N.C."/>
            <person name="Sojka J.E."/>
            <person name="Messick J.B."/>
        </authorList>
    </citation>
    <scope>NUCLEOTIDE SEQUENCE [LARGE SCALE GENOMIC DNA]</scope>
    <source>
        <strain evidence="3">Purdue</strain>
    </source>
</reference>
<evidence type="ECO:0000313" key="2">
    <source>
        <dbReference type="EMBL" id="AFO52494.1"/>
    </source>
</evidence>
<proteinExistence type="predicted"/>
<evidence type="ECO:0000313" key="3">
    <source>
        <dbReference type="Proteomes" id="UP000006502"/>
    </source>
</evidence>
<dbReference type="Pfam" id="PF17770">
    <property type="entry name" value="RNase_J_C"/>
    <property type="match status" value="1"/>
</dbReference>
<dbReference type="Proteomes" id="UP000006502">
    <property type="component" value="Chromosome"/>
</dbReference>
<organism evidence="2 3">
    <name type="scientific">Mycoplasma haematolamae (strain Purdue)</name>
    <dbReference type="NCBI Taxonomy" id="1212765"/>
    <lineage>
        <taxon>Bacteria</taxon>
        <taxon>Bacillati</taxon>
        <taxon>Mycoplasmatota</taxon>
        <taxon>Mollicutes</taxon>
        <taxon>Mycoplasmataceae</taxon>
        <taxon>Mycoplasma</taxon>
    </lineage>
</organism>
<dbReference type="EMBL" id="CP003731">
    <property type="protein sequence ID" value="AFO52494.1"/>
    <property type="molecule type" value="Genomic_DNA"/>
</dbReference>
<keyword evidence="3" id="KW-1185">Reference proteome</keyword>
<reference evidence="2 3" key="1">
    <citation type="journal article" date="2012" name="J. Bacteriol.">
        <title>Genome Sequence of "Candidatus Mycoplasma haemolamae" Strain Purdue, a Red Blood Cell Pathogen of Alpacas (Vicugna pacos) and Llamas (Lama glama).</title>
        <authorList>
            <person name="Guimaraes A.M."/>
            <person name="Toth B."/>
            <person name="Santos A.P."/>
            <person name="do Nascimento N.C."/>
            <person name="Kritchevsky J.E."/>
            <person name="Messick J.B."/>
        </authorList>
    </citation>
    <scope>NUCLEOTIDE SEQUENCE [LARGE SCALE GENOMIC DNA]</scope>
    <source>
        <strain evidence="2 3">Purdue</strain>
    </source>
</reference>
<dbReference type="Gene3D" id="3.10.20.580">
    <property type="match status" value="1"/>
</dbReference>
<gene>
    <name evidence="2" type="ordered locus">MHLP_04570</name>
</gene>
<name>I7CKW3_MYCHA</name>
<dbReference type="SUPFAM" id="SSF56281">
    <property type="entry name" value="Metallo-hydrolase/oxidoreductase"/>
    <property type="match status" value="1"/>
</dbReference>
<dbReference type="InterPro" id="IPR041636">
    <property type="entry name" value="RNase_J_C"/>
</dbReference>
<dbReference type="AlphaFoldDB" id="I7CKW3"/>
<sequence length="556" mass="63388">MIKYYSLGGQDERFRYCGVLDINGEVFLLNAGGSCVNTNLYDVEEIIPNYQHLVPIQKKIKGLFIGVPKELNICSIPYLLDVFPELPIYTNSFGESVIRSFLKRFESVKGKKYAPNIVALNLVSEHSISSECKVMPIKVAASLPNSLAWAFRFSNSDHVVFIDEFLVASENLPCRENQLNVLFQNLKSKVSLLIVGTQSVSTVPSFALKQADNYSYLKKIVSRISSRLVVAIYLDDWHTLFNLSRIAYVYDSELCIYPSELSERFNSFLEQNKLREYSPSVSPENAQGPKEDRIQICVITGTHNTLYENLRKIQRGEEESLKISNKDVVIFMNYTFIEKEPEEISVINDLAQQGGEVLKVPSTFAPYMAGSEDLMLLVNYLMPYNVVPVNGFYKDYVEFTKSMENVMNTKKIFFLENGQCLHLDRKSSSVEDNTIPEIYVGGQEILDINRITLYERKLLAQSGVILVSLRCNSKKNLISVPKVQLLNVFAKDYLKTEEAIEEIQSKLKIDLSKYLQFNPEMDNKTLKQTVRKSIYNSLDQFMHKKPAVLSIVSHLS</sequence>
<dbReference type="InterPro" id="IPR036866">
    <property type="entry name" value="RibonucZ/Hydroxyglut_hydro"/>
</dbReference>
<dbReference type="Gene3D" id="3.60.15.10">
    <property type="entry name" value="Ribonuclease Z/Hydroxyacylglutathione hydrolase-like"/>
    <property type="match status" value="1"/>
</dbReference>
<feature type="domain" description="Ribonuclease J C-terminal" evidence="1">
    <location>
        <begin position="453"/>
        <end position="554"/>
    </location>
</feature>
<dbReference type="PANTHER" id="PTHR43694">
    <property type="entry name" value="RIBONUCLEASE J"/>
    <property type="match status" value="1"/>
</dbReference>
<dbReference type="PATRIC" id="fig|1212765.3.peg.1037"/>
<dbReference type="STRING" id="1212765.MHLP_04570"/>
<dbReference type="KEGG" id="mhl:MHLP_04570"/>